<dbReference type="PANTHER" id="PTHR43591:SF101">
    <property type="entry name" value="METHYLTRANSFERASE-LIKE PROTEIN 27"/>
    <property type="match status" value="1"/>
</dbReference>
<proteinExistence type="predicted"/>
<dbReference type="CDD" id="cd02440">
    <property type="entry name" value="AdoMet_MTases"/>
    <property type="match status" value="1"/>
</dbReference>
<protein>
    <submittedName>
        <fullName evidence="2">Williams-Beuren syndrome chromosomal region 27 protein</fullName>
    </submittedName>
</protein>
<dbReference type="EMBL" id="BMAT01006457">
    <property type="protein sequence ID" value="GFS13115.1"/>
    <property type="molecule type" value="Genomic_DNA"/>
</dbReference>
<dbReference type="PANTHER" id="PTHR43591">
    <property type="entry name" value="METHYLTRANSFERASE"/>
    <property type="match status" value="1"/>
</dbReference>
<organism evidence="2 3">
    <name type="scientific">Elysia marginata</name>
    <dbReference type="NCBI Taxonomy" id="1093978"/>
    <lineage>
        <taxon>Eukaryota</taxon>
        <taxon>Metazoa</taxon>
        <taxon>Spiralia</taxon>
        <taxon>Lophotrochozoa</taxon>
        <taxon>Mollusca</taxon>
        <taxon>Gastropoda</taxon>
        <taxon>Heterobranchia</taxon>
        <taxon>Euthyneura</taxon>
        <taxon>Panpulmonata</taxon>
        <taxon>Sacoglossa</taxon>
        <taxon>Placobranchoidea</taxon>
        <taxon>Plakobranchidae</taxon>
        <taxon>Elysia</taxon>
    </lineage>
</organism>
<dbReference type="AlphaFoldDB" id="A0AAV4ITY0"/>
<dbReference type="Proteomes" id="UP000762676">
    <property type="component" value="Unassembled WGS sequence"/>
</dbReference>
<name>A0AAV4ITY0_9GAST</name>
<dbReference type="InterPro" id="IPR029063">
    <property type="entry name" value="SAM-dependent_MTases_sf"/>
</dbReference>
<reference evidence="2 3" key="1">
    <citation type="journal article" date="2021" name="Elife">
        <title>Chloroplast acquisition without the gene transfer in kleptoplastic sea slugs, Plakobranchus ocellatus.</title>
        <authorList>
            <person name="Maeda T."/>
            <person name="Takahashi S."/>
            <person name="Yoshida T."/>
            <person name="Shimamura S."/>
            <person name="Takaki Y."/>
            <person name="Nagai Y."/>
            <person name="Toyoda A."/>
            <person name="Suzuki Y."/>
            <person name="Arimoto A."/>
            <person name="Ishii H."/>
            <person name="Satoh N."/>
            <person name="Nishiyama T."/>
            <person name="Hasebe M."/>
            <person name="Maruyama T."/>
            <person name="Minagawa J."/>
            <person name="Obokata J."/>
            <person name="Shigenobu S."/>
        </authorList>
    </citation>
    <scope>NUCLEOTIDE SEQUENCE [LARGE SCALE GENOMIC DNA]</scope>
</reference>
<gene>
    <name evidence="2" type="ORF">ElyMa_003128900</name>
</gene>
<evidence type="ECO:0000313" key="2">
    <source>
        <dbReference type="EMBL" id="GFS13115.1"/>
    </source>
</evidence>
<sequence>MSADDPSNTKHIFDTFLDPKMGMEKGVHTYGAWAKQYNKMLTDHAYSGPRAAADSIDKRFQNVADKSQIRIMDMACGTGLVAEDLRSRGYENIDGVDPAAGMLEVAREKGLYRNTWCAYVGTGKQLPIEDSTYDALSIVGSMGANMMPCAGIHEMIRLVKPGGYIVNVFREEILSIDEEYIDRLIPLMKQLEAEGKWKQVEFSKLDQYLVDKVGLVYTHQVL</sequence>
<dbReference type="InterPro" id="IPR041698">
    <property type="entry name" value="Methyltransf_25"/>
</dbReference>
<evidence type="ECO:0000259" key="1">
    <source>
        <dbReference type="Pfam" id="PF13649"/>
    </source>
</evidence>
<feature type="domain" description="Methyltransferase" evidence="1">
    <location>
        <begin position="71"/>
        <end position="163"/>
    </location>
</feature>
<keyword evidence="3" id="KW-1185">Reference proteome</keyword>
<comment type="caution">
    <text evidence="2">The sequence shown here is derived from an EMBL/GenBank/DDBJ whole genome shotgun (WGS) entry which is preliminary data.</text>
</comment>
<dbReference type="SUPFAM" id="SSF53335">
    <property type="entry name" value="S-adenosyl-L-methionine-dependent methyltransferases"/>
    <property type="match status" value="1"/>
</dbReference>
<evidence type="ECO:0000313" key="3">
    <source>
        <dbReference type="Proteomes" id="UP000762676"/>
    </source>
</evidence>
<dbReference type="Pfam" id="PF13649">
    <property type="entry name" value="Methyltransf_25"/>
    <property type="match status" value="1"/>
</dbReference>
<accession>A0AAV4ITY0</accession>
<dbReference type="Gene3D" id="3.40.50.150">
    <property type="entry name" value="Vaccinia Virus protein VP39"/>
    <property type="match status" value="1"/>
</dbReference>